<evidence type="ECO:0000313" key="3">
    <source>
        <dbReference type="Proteomes" id="UP001469553"/>
    </source>
</evidence>
<evidence type="ECO:0000313" key="2">
    <source>
        <dbReference type="EMBL" id="MEQ2312076.1"/>
    </source>
</evidence>
<reference evidence="2 3" key="1">
    <citation type="submission" date="2021-06" db="EMBL/GenBank/DDBJ databases">
        <authorList>
            <person name="Palmer J.M."/>
        </authorList>
    </citation>
    <scope>NUCLEOTIDE SEQUENCE [LARGE SCALE GENOMIC DNA]</scope>
    <source>
        <strain evidence="2 3">AS_MEX2019</strain>
        <tissue evidence="2">Muscle</tissue>
    </source>
</reference>
<feature type="region of interest" description="Disordered" evidence="1">
    <location>
        <begin position="37"/>
        <end position="56"/>
    </location>
</feature>
<name>A0ABV1A348_9TELE</name>
<gene>
    <name evidence="2" type="ORF">AMECASPLE_027266</name>
</gene>
<sequence length="86" mass="9437">LECQRGGSKLQAFAAHSLQHLGLCGYFQLSSTSHHEGSDVKQQITSQGRPPFSPQLPLSVSTHVSESIFLLHRVRTTFTQPQHAGI</sequence>
<feature type="non-terminal residue" evidence="2">
    <location>
        <position position="1"/>
    </location>
</feature>
<protein>
    <submittedName>
        <fullName evidence="2">Uncharacterized protein</fullName>
    </submittedName>
</protein>
<proteinExistence type="predicted"/>
<accession>A0ABV1A348</accession>
<evidence type="ECO:0000256" key="1">
    <source>
        <dbReference type="SAM" id="MobiDB-lite"/>
    </source>
</evidence>
<keyword evidence="3" id="KW-1185">Reference proteome</keyword>
<organism evidence="2 3">
    <name type="scientific">Ameca splendens</name>
    <dbReference type="NCBI Taxonomy" id="208324"/>
    <lineage>
        <taxon>Eukaryota</taxon>
        <taxon>Metazoa</taxon>
        <taxon>Chordata</taxon>
        <taxon>Craniata</taxon>
        <taxon>Vertebrata</taxon>
        <taxon>Euteleostomi</taxon>
        <taxon>Actinopterygii</taxon>
        <taxon>Neopterygii</taxon>
        <taxon>Teleostei</taxon>
        <taxon>Neoteleostei</taxon>
        <taxon>Acanthomorphata</taxon>
        <taxon>Ovalentaria</taxon>
        <taxon>Atherinomorphae</taxon>
        <taxon>Cyprinodontiformes</taxon>
        <taxon>Goodeidae</taxon>
        <taxon>Ameca</taxon>
    </lineage>
</organism>
<dbReference type="EMBL" id="JAHRIP010078104">
    <property type="protein sequence ID" value="MEQ2312076.1"/>
    <property type="molecule type" value="Genomic_DNA"/>
</dbReference>
<dbReference type="Proteomes" id="UP001469553">
    <property type="component" value="Unassembled WGS sequence"/>
</dbReference>
<comment type="caution">
    <text evidence="2">The sequence shown here is derived from an EMBL/GenBank/DDBJ whole genome shotgun (WGS) entry which is preliminary data.</text>
</comment>